<dbReference type="AlphaFoldDB" id="A0A432MIA8"/>
<dbReference type="GO" id="GO:0016788">
    <property type="term" value="F:hydrolase activity, acting on ester bonds"/>
    <property type="evidence" value="ECO:0007669"/>
    <property type="project" value="InterPro"/>
</dbReference>
<comment type="caution">
    <text evidence="5">The sequence shown here is derived from an EMBL/GenBank/DDBJ whole genome shotgun (WGS) entry which is preliminary data.</text>
</comment>
<feature type="binding site" evidence="4">
    <location>
        <position position="5"/>
    </location>
    <ligand>
        <name>a divalent metal cation</name>
        <dbReference type="ChEBI" id="CHEBI:60240"/>
        <label>1</label>
    </ligand>
</feature>
<evidence type="ECO:0000256" key="4">
    <source>
        <dbReference type="PIRSR" id="PIRSR005902-1"/>
    </source>
</evidence>
<organism evidence="5 6">
    <name type="scientific">Tautonia sociabilis</name>
    <dbReference type="NCBI Taxonomy" id="2080755"/>
    <lineage>
        <taxon>Bacteria</taxon>
        <taxon>Pseudomonadati</taxon>
        <taxon>Planctomycetota</taxon>
        <taxon>Planctomycetia</taxon>
        <taxon>Isosphaerales</taxon>
        <taxon>Isosphaeraceae</taxon>
        <taxon>Tautonia</taxon>
    </lineage>
</organism>
<keyword evidence="3" id="KW-0378">Hydrolase</keyword>
<evidence type="ECO:0000313" key="6">
    <source>
        <dbReference type="Proteomes" id="UP000280296"/>
    </source>
</evidence>
<dbReference type="InterPro" id="IPR001130">
    <property type="entry name" value="TatD-like"/>
</dbReference>
<dbReference type="EMBL" id="RYZH01000028">
    <property type="protein sequence ID" value="RUL86967.1"/>
    <property type="molecule type" value="Genomic_DNA"/>
</dbReference>
<dbReference type="SUPFAM" id="SSF51556">
    <property type="entry name" value="Metallo-dependent hydrolases"/>
    <property type="match status" value="1"/>
</dbReference>
<reference evidence="5 6" key="2">
    <citation type="submission" date="2019-01" db="EMBL/GenBank/DDBJ databases">
        <title>Tautonia sociabilis, a novel thermotolerant planctomycete of Isosphaeraceae family, isolated from a 4000 m deep subterranean habitat.</title>
        <authorList>
            <person name="Kovaleva O.L."/>
            <person name="Elcheninov A.G."/>
            <person name="Van Heerden E."/>
            <person name="Toshchakov S.V."/>
            <person name="Novikov A."/>
            <person name="Bonch-Osmolovskaya E.A."/>
            <person name="Kublanov I.V."/>
        </authorList>
    </citation>
    <scope>NUCLEOTIDE SEQUENCE [LARGE SCALE GENOMIC DNA]</scope>
    <source>
        <strain evidence="5 6">GM2012</strain>
    </source>
</reference>
<evidence type="ECO:0000256" key="2">
    <source>
        <dbReference type="ARBA" id="ARBA00022723"/>
    </source>
</evidence>
<reference evidence="5 6" key="1">
    <citation type="submission" date="2018-12" db="EMBL/GenBank/DDBJ databases">
        <authorList>
            <person name="Toschakov S.V."/>
        </authorList>
    </citation>
    <scope>NUCLEOTIDE SEQUENCE [LARGE SCALE GENOMIC DNA]</scope>
    <source>
        <strain evidence="5 6">GM2012</strain>
    </source>
</reference>
<dbReference type="GO" id="GO:0004536">
    <property type="term" value="F:DNA nuclease activity"/>
    <property type="evidence" value="ECO:0007669"/>
    <property type="project" value="InterPro"/>
</dbReference>
<name>A0A432MIA8_9BACT</name>
<dbReference type="Proteomes" id="UP000280296">
    <property type="component" value="Unassembled WGS sequence"/>
</dbReference>
<dbReference type="PANTHER" id="PTHR46124:SF2">
    <property type="entry name" value="D-AMINOACYL-TRNA DEACYLASE"/>
    <property type="match status" value="1"/>
</dbReference>
<sequence>MVDTHAHLDDPRLSKELDAVLARAIDAGVVQVVAIGTTADSSREVVRLSGSRRGVFSAVGIQPNHVAEARPGDWEQVVSLVGEPGVVAVGETGLDRYWDHTPFPQQQEEFDRHLALAADRGLPVVIHCRQCEEEIIAQLERLGRPISGVLHSFTGTWDDAQAFLALGLHLSIAGMITFRNPTLDPLRQVAARIPLDRLLVETDSPYLSPHPFRGKTNEPSRVAVTCARIAELRGLEFETLAEATTRNARGLFRLDAEEVLNRGTPARD</sequence>
<dbReference type="InterPro" id="IPR032466">
    <property type="entry name" value="Metal_Hydrolase"/>
</dbReference>
<dbReference type="GO" id="GO:0046872">
    <property type="term" value="F:metal ion binding"/>
    <property type="evidence" value="ECO:0007669"/>
    <property type="project" value="UniProtKB-KW"/>
</dbReference>
<dbReference type="InterPro" id="IPR018228">
    <property type="entry name" value="DNase_TatD-rel_CS"/>
</dbReference>
<gene>
    <name evidence="5" type="ORF">TsocGM_14760</name>
</gene>
<proteinExistence type="inferred from homology"/>
<feature type="binding site" evidence="4">
    <location>
        <position position="151"/>
    </location>
    <ligand>
        <name>a divalent metal cation</name>
        <dbReference type="ChEBI" id="CHEBI:60240"/>
        <label>2</label>
    </ligand>
</feature>
<feature type="binding site" evidence="4">
    <location>
        <position position="91"/>
    </location>
    <ligand>
        <name>a divalent metal cation</name>
        <dbReference type="ChEBI" id="CHEBI:60240"/>
        <label>1</label>
    </ligand>
</feature>
<dbReference type="PIRSF" id="PIRSF005902">
    <property type="entry name" value="DNase_TatD"/>
    <property type="match status" value="1"/>
</dbReference>
<keyword evidence="2 4" id="KW-0479">Metal-binding</keyword>
<dbReference type="Pfam" id="PF01026">
    <property type="entry name" value="TatD_DNase"/>
    <property type="match status" value="1"/>
</dbReference>
<feature type="binding site" evidence="4">
    <location>
        <position position="127"/>
    </location>
    <ligand>
        <name>a divalent metal cation</name>
        <dbReference type="ChEBI" id="CHEBI:60240"/>
        <label>2</label>
    </ligand>
</feature>
<feature type="binding site" evidence="4">
    <location>
        <position position="7"/>
    </location>
    <ligand>
        <name>a divalent metal cation</name>
        <dbReference type="ChEBI" id="CHEBI:60240"/>
        <label>1</label>
    </ligand>
</feature>
<dbReference type="PANTHER" id="PTHR46124">
    <property type="entry name" value="D-AMINOACYL-TRNA DEACYLASE"/>
    <property type="match status" value="1"/>
</dbReference>
<protein>
    <submittedName>
        <fullName evidence="5">TatD family deoxyribonuclease</fullName>
    </submittedName>
</protein>
<dbReference type="GO" id="GO:0005829">
    <property type="term" value="C:cytosol"/>
    <property type="evidence" value="ECO:0007669"/>
    <property type="project" value="TreeGrafter"/>
</dbReference>
<keyword evidence="6" id="KW-1185">Reference proteome</keyword>
<dbReference type="CDD" id="cd01310">
    <property type="entry name" value="TatD_DNAse"/>
    <property type="match status" value="1"/>
</dbReference>
<dbReference type="Gene3D" id="3.20.20.140">
    <property type="entry name" value="Metal-dependent hydrolases"/>
    <property type="match status" value="1"/>
</dbReference>
<evidence type="ECO:0000313" key="5">
    <source>
        <dbReference type="EMBL" id="RUL86967.1"/>
    </source>
</evidence>
<dbReference type="InterPro" id="IPR015991">
    <property type="entry name" value="TatD/YcfH-like"/>
</dbReference>
<dbReference type="OrthoDB" id="9810005at2"/>
<evidence type="ECO:0000256" key="1">
    <source>
        <dbReference type="ARBA" id="ARBA00009275"/>
    </source>
</evidence>
<dbReference type="PROSITE" id="PS01091">
    <property type="entry name" value="TATD_3"/>
    <property type="match status" value="1"/>
</dbReference>
<evidence type="ECO:0000256" key="3">
    <source>
        <dbReference type="ARBA" id="ARBA00022801"/>
    </source>
</evidence>
<feature type="binding site" evidence="4">
    <location>
        <position position="203"/>
    </location>
    <ligand>
        <name>a divalent metal cation</name>
        <dbReference type="ChEBI" id="CHEBI:60240"/>
        <label>1</label>
    </ligand>
</feature>
<dbReference type="NCBIfam" id="TIGR00010">
    <property type="entry name" value="YchF/TatD family DNA exonuclease"/>
    <property type="match status" value="1"/>
</dbReference>
<accession>A0A432MIA8</accession>
<comment type="similarity">
    <text evidence="1">Belongs to the metallo-dependent hydrolases superfamily. TatD-type hydrolase family.</text>
</comment>
<dbReference type="FunFam" id="3.20.20.140:FF:000005">
    <property type="entry name" value="TatD family hydrolase"/>
    <property type="match status" value="1"/>
</dbReference>